<dbReference type="SMR" id="A2D8U7"/>
<feature type="region of interest" description="Disordered" evidence="2">
    <location>
        <begin position="205"/>
        <end position="240"/>
    </location>
</feature>
<name>A2D8U7_TRIV3</name>
<gene>
    <name evidence="3" type="ORF">TVAG_186540</name>
</gene>
<dbReference type="AlphaFoldDB" id="A2D8U7"/>
<organism evidence="3 4">
    <name type="scientific">Trichomonas vaginalis (strain ATCC PRA-98 / G3)</name>
    <dbReference type="NCBI Taxonomy" id="412133"/>
    <lineage>
        <taxon>Eukaryota</taxon>
        <taxon>Metamonada</taxon>
        <taxon>Parabasalia</taxon>
        <taxon>Trichomonadida</taxon>
        <taxon>Trichomonadidae</taxon>
        <taxon>Trichomonas</taxon>
    </lineage>
</organism>
<evidence type="ECO:0000256" key="1">
    <source>
        <dbReference type="SAM" id="Coils"/>
    </source>
</evidence>
<protein>
    <submittedName>
        <fullName evidence="3">Uncharacterized protein</fullName>
    </submittedName>
</protein>
<dbReference type="KEGG" id="tva:5468908"/>
<sequence length="267" mass="31732">MESDLLAEWDNIDFEKRSIDKQQREKLKEAKKSLKKYLDSKYKQSKSTLFLQRKCRDLKNDMNNTLFLLDMNEATLKLCNNKYTSENLRLKALISRSEASEYLLNTMFKKLKDDQLKQHQQSEKEFHDQCELELKKLKEEITTKKLECKKYQTELDKAQSSIMMTRQKMQNYEENIEYEGLQNELKNIEADITIRKREIDALAKEKQQNQGFKQNSSSVSESQSSSYFSPNENQDFNRFVPDRKPLVSSFRQPLNKPKLGFSTKFRL</sequence>
<dbReference type="VEuPathDB" id="TrichDB:TVAGG3_0388220"/>
<evidence type="ECO:0000313" key="3">
    <source>
        <dbReference type="EMBL" id="EAY23346.1"/>
    </source>
</evidence>
<dbReference type="InParanoid" id="A2D8U7"/>
<evidence type="ECO:0000256" key="2">
    <source>
        <dbReference type="SAM" id="MobiDB-lite"/>
    </source>
</evidence>
<accession>A2D8U7</accession>
<feature type="compositionally biased region" description="Low complexity" evidence="2">
    <location>
        <begin position="216"/>
        <end position="229"/>
    </location>
</feature>
<reference evidence="3" key="1">
    <citation type="submission" date="2006-10" db="EMBL/GenBank/DDBJ databases">
        <authorList>
            <person name="Amadeo P."/>
            <person name="Zhao Q."/>
            <person name="Wortman J."/>
            <person name="Fraser-Liggett C."/>
            <person name="Carlton J."/>
        </authorList>
    </citation>
    <scope>NUCLEOTIDE SEQUENCE</scope>
    <source>
        <strain evidence="3">G3</strain>
    </source>
</reference>
<feature type="coiled-coil region" evidence="1">
    <location>
        <begin position="127"/>
        <end position="205"/>
    </location>
</feature>
<proteinExistence type="predicted"/>
<dbReference type="RefSeq" id="XP_001584332.1">
    <property type="nucleotide sequence ID" value="XM_001584282.1"/>
</dbReference>
<reference evidence="3" key="2">
    <citation type="journal article" date="2007" name="Science">
        <title>Draft genome sequence of the sexually transmitted pathogen Trichomonas vaginalis.</title>
        <authorList>
            <person name="Carlton J.M."/>
            <person name="Hirt R.P."/>
            <person name="Silva J.C."/>
            <person name="Delcher A.L."/>
            <person name="Schatz M."/>
            <person name="Zhao Q."/>
            <person name="Wortman J.R."/>
            <person name="Bidwell S.L."/>
            <person name="Alsmark U.C.M."/>
            <person name="Besteiro S."/>
            <person name="Sicheritz-Ponten T."/>
            <person name="Noel C.J."/>
            <person name="Dacks J.B."/>
            <person name="Foster P.G."/>
            <person name="Simillion C."/>
            <person name="Van de Peer Y."/>
            <person name="Miranda-Saavedra D."/>
            <person name="Barton G.J."/>
            <person name="Westrop G.D."/>
            <person name="Mueller S."/>
            <person name="Dessi D."/>
            <person name="Fiori P.L."/>
            <person name="Ren Q."/>
            <person name="Paulsen I."/>
            <person name="Zhang H."/>
            <person name="Bastida-Corcuera F.D."/>
            <person name="Simoes-Barbosa A."/>
            <person name="Brown M.T."/>
            <person name="Hayes R.D."/>
            <person name="Mukherjee M."/>
            <person name="Okumura C.Y."/>
            <person name="Schneider R."/>
            <person name="Smith A.J."/>
            <person name="Vanacova S."/>
            <person name="Villalvazo M."/>
            <person name="Haas B.J."/>
            <person name="Pertea M."/>
            <person name="Feldblyum T.V."/>
            <person name="Utterback T.R."/>
            <person name="Shu C.L."/>
            <person name="Osoegawa K."/>
            <person name="de Jong P.J."/>
            <person name="Hrdy I."/>
            <person name="Horvathova L."/>
            <person name="Zubacova Z."/>
            <person name="Dolezal P."/>
            <person name="Malik S.B."/>
            <person name="Logsdon J.M. Jr."/>
            <person name="Henze K."/>
            <person name="Gupta A."/>
            <person name="Wang C.C."/>
            <person name="Dunne R.L."/>
            <person name="Upcroft J.A."/>
            <person name="Upcroft P."/>
            <person name="White O."/>
            <person name="Salzberg S.L."/>
            <person name="Tang P."/>
            <person name="Chiu C.-H."/>
            <person name="Lee Y.-S."/>
            <person name="Embley T.M."/>
            <person name="Coombs G.H."/>
            <person name="Mottram J.C."/>
            <person name="Tachezy J."/>
            <person name="Fraser-Liggett C.M."/>
            <person name="Johnson P.J."/>
        </authorList>
    </citation>
    <scope>NUCLEOTIDE SEQUENCE [LARGE SCALE GENOMIC DNA]</scope>
    <source>
        <strain evidence="3">G3</strain>
    </source>
</reference>
<dbReference type="Proteomes" id="UP000001542">
    <property type="component" value="Unassembled WGS sequence"/>
</dbReference>
<keyword evidence="4" id="KW-1185">Reference proteome</keyword>
<keyword evidence="1" id="KW-0175">Coiled coil</keyword>
<dbReference type="VEuPathDB" id="TrichDB:TVAG_186540"/>
<dbReference type="EMBL" id="DS113179">
    <property type="protein sequence ID" value="EAY23346.1"/>
    <property type="molecule type" value="Genomic_DNA"/>
</dbReference>
<evidence type="ECO:0000313" key="4">
    <source>
        <dbReference type="Proteomes" id="UP000001542"/>
    </source>
</evidence>